<evidence type="ECO:0000256" key="3">
    <source>
        <dbReference type="ARBA" id="ARBA00023002"/>
    </source>
</evidence>
<dbReference type="SUPFAM" id="SSF53720">
    <property type="entry name" value="ALDH-like"/>
    <property type="match status" value="1"/>
</dbReference>
<name>A0A1G2AQY8_9BACT</name>
<comment type="caution">
    <text evidence="5">The sequence shown here is derived from an EMBL/GenBank/DDBJ whole genome shotgun (WGS) entry which is preliminary data.</text>
</comment>
<dbReference type="InterPro" id="IPR015590">
    <property type="entry name" value="Aldehyde_DH_dom"/>
</dbReference>
<feature type="domain" description="Aldehyde dehydrogenase" evidence="4">
    <location>
        <begin position="3"/>
        <end position="451"/>
    </location>
</feature>
<dbReference type="EMBL" id="MHKB01000009">
    <property type="protein sequence ID" value="OGY79303.1"/>
    <property type="molecule type" value="Genomic_DNA"/>
</dbReference>
<gene>
    <name evidence="5" type="ORF">A3B74_00440</name>
</gene>
<evidence type="ECO:0000313" key="6">
    <source>
        <dbReference type="Proteomes" id="UP000177165"/>
    </source>
</evidence>
<keyword evidence="2" id="KW-0521">NADP</keyword>
<keyword evidence="3" id="KW-0560">Oxidoreductase</keyword>
<evidence type="ECO:0000256" key="1">
    <source>
        <dbReference type="ARBA" id="ARBA00009986"/>
    </source>
</evidence>
<dbReference type="Gene3D" id="3.40.309.10">
    <property type="entry name" value="Aldehyde Dehydrogenase, Chain A, domain 2"/>
    <property type="match status" value="1"/>
</dbReference>
<sequence>MTLQSINPATGELIQEFPELTTEQIEEKLHQAHREFAVWSQVLMKDRKKYMLRLADILKTRKKELGTLLTQEMGKPITQAVSEVEKCAWVCEYYASETENVLQDELINTDALESFVRFDPLGVIFAIMPWNFAFWQVMRFAVPAVMAGNIGVLKHASNVPQSAEMIEHLFLEAEFPAGVFQNFLISSSQVEGIIRDSRVAAVTFTGSEFAGSKVAEEAGSEIKPTVLELGGSDAFIVLDDADVERACDVAVMARLQNNGQSCIAAKRFIVLRKVSQEFLRLLKRRYEVLKIGDPMQEETQIGPLATESIRNDLARQVNESVTKGAKVIIGGNRIEGKGFFYTPTILIDIQPGMPAYDEEIFGPVAPVIVVEDAEQAIQVANDTKFGLGASLWTRNIELAKAIAKRLQVGSVFINGIVKSDPRLPFGGIKKSGYGRELSHYGMKAFMNIKTVWIQ</sequence>
<reference evidence="5 6" key="1">
    <citation type="journal article" date="2016" name="Nat. Commun.">
        <title>Thousands of microbial genomes shed light on interconnected biogeochemical processes in an aquifer system.</title>
        <authorList>
            <person name="Anantharaman K."/>
            <person name="Brown C.T."/>
            <person name="Hug L.A."/>
            <person name="Sharon I."/>
            <person name="Castelle C.J."/>
            <person name="Probst A.J."/>
            <person name="Thomas B.C."/>
            <person name="Singh A."/>
            <person name="Wilkins M.J."/>
            <person name="Karaoz U."/>
            <person name="Brodie E.L."/>
            <person name="Williams K.H."/>
            <person name="Hubbard S.S."/>
            <person name="Banfield J.F."/>
        </authorList>
    </citation>
    <scope>NUCLEOTIDE SEQUENCE [LARGE SCALE GENOMIC DNA]</scope>
</reference>
<dbReference type="Proteomes" id="UP000177165">
    <property type="component" value="Unassembled WGS sequence"/>
</dbReference>
<dbReference type="PROSITE" id="PS00070">
    <property type="entry name" value="ALDEHYDE_DEHYDR_CYS"/>
    <property type="match status" value="1"/>
</dbReference>
<comment type="similarity">
    <text evidence="1">Belongs to the aldehyde dehydrogenase family.</text>
</comment>
<dbReference type="FunFam" id="3.40.605.10:FF:000012">
    <property type="entry name" value="NAD-dependent succinate-semialdehyde dehydrogenase"/>
    <property type="match status" value="1"/>
</dbReference>
<evidence type="ECO:0000259" key="4">
    <source>
        <dbReference type="Pfam" id="PF00171"/>
    </source>
</evidence>
<dbReference type="Gene3D" id="3.40.605.10">
    <property type="entry name" value="Aldehyde Dehydrogenase, Chain A, domain 1"/>
    <property type="match status" value="1"/>
</dbReference>
<evidence type="ECO:0000313" key="5">
    <source>
        <dbReference type="EMBL" id="OGY79303.1"/>
    </source>
</evidence>
<dbReference type="InterPro" id="IPR016160">
    <property type="entry name" value="Ald_DH_CS_CYS"/>
</dbReference>
<dbReference type="InterPro" id="IPR047110">
    <property type="entry name" value="GABD/Sad-like"/>
</dbReference>
<organism evidence="5 6">
    <name type="scientific">Candidatus Kerfeldbacteria bacterium RIFCSPHIGHO2_02_FULL_42_14</name>
    <dbReference type="NCBI Taxonomy" id="1798540"/>
    <lineage>
        <taxon>Bacteria</taxon>
        <taxon>Candidatus Kerfeldiibacteriota</taxon>
    </lineage>
</organism>
<protein>
    <submittedName>
        <fullName evidence="5">Succinate-semialdehyde dehydrogenase</fullName>
    </submittedName>
</protein>
<dbReference type="InterPro" id="IPR016163">
    <property type="entry name" value="Ald_DH_C"/>
</dbReference>
<dbReference type="GO" id="GO:0004030">
    <property type="term" value="F:aldehyde dehydrogenase [NAD(P)+] activity"/>
    <property type="evidence" value="ECO:0007669"/>
    <property type="project" value="InterPro"/>
</dbReference>
<dbReference type="Pfam" id="PF00171">
    <property type="entry name" value="Aldedh"/>
    <property type="match status" value="1"/>
</dbReference>
<dbReference type="InterPro" id="IPR016162">
    <property type="entry name" value="Ald_DH_N"/>
</dbReference>
<proteinExistence type="inferred from homology"/>
<dbReference type="GO" id="GO:0004777">
    <property type="term" value="F:succinate-semialdehyde dehydrogenase (NAD+) activity"/>
    <property type="evidence" value="ECO:0007669"/>
    <property type="project" value="TreeGrafter"/>
</dbReference>
<dbReference type="PANTHER" id="PTHR43217">
    <property type="entry name" value="SUCCINATE SEMIALDEHYDE DEHYDROGENASE [NAD(P)+] SAD"/>
    <property type="match status" value="1"/>
</dbReference>
<dbReference type="FunFam" id="3.40.309.10:FF:000010">
    <property type="entry name" value="Gamma-aminobutyraldehyde dehydrogenase"/>
    <property type="match status" value="1"/>
</dbReference>
<dbReference type="STRING" id="1798540.A3B74_00440"/>
<evidence type="ECO:0000256" key="2">
    <source>
        <dbReference type="ARBA" id="ARBA00022857"/>
    </source>
</evidence>
<dbReference type="InterPro" id="IPR044148">
    <property type="entry name" value="ALDH_GabD1-like"/>
</dbReference>
<dbReference type="InterPro" id="IPR016161">
    <property type="entry name" value="Ald_DH/histidinol_DH"/>
</dbReference>
<dbReference type="AlphaFoldDB" id="A0A1G2AQY8"/>
<accession>A0A1G2AQY8</accession>
<dbReference type="CDD" id="cd07100">
    <property type="entry name" value="ALDH_SSADH1_GabD1"/>
    <property type="match status" value="1"/>
</dbReference>
<dbReference type="PANTHER" id="PTHR43217:SF1">
    <property type="entry name" value="SUCCINATE SEMIALDEHYDE DEHYDROGENASE [NAD(P)+] SAD"/>
    <property type="match status" value="1"/>
</dbReference>